<dbReference type="GO" id="GO:0005783">
    <property type="term" value="C:endoplasmic reticulum"/>
    <property type="evidence" value="ECO:0007669"/>
    <property type="project" value="TreeGrafter"/>
</dbReference>
<sequence length="198" mass="23245">MKLLALTFGLLFLIHLSEYYIQATTTSYYEILGVDRKATDRQIKKAFRNLALKYHPDKNPNFEDKFKEIAQAYEVLSNPKKRKEYDMFGANDNTRNQNSEFAYNFDFDQFMKQFDQNFEDLNHKFFNSHTNKKGQKKTDSIRNFGNLFADNDLFGGFEFNNLNSMFGFADDSHHRTQPSCETVTRKIGNVVTSYTHCL</sequence>
<keyword evidence="1" id="KW-0143">Chaperone</keyword>
<comment type="function">
    <text evidence="4">Co-chaperone for Hsp70 protein HSPA5/BiP that acts as a key repressor of the ERN1/IRE1-mediated unfolded protein response (UPR). J domain-containing co-chaperones stimulate the ATPase activity of Hsp70 proteins and are required for efficient substrate recognition by Hsp70 proteins. In the unstressed endoplasmic reticulum, interacts with the luminal region of ERN1/IRE1 and selectively recruits HSPA5/BiP: HSPA5/BiP disrupts the dimerization of the active ERN1/IRE1 luminal region, thereby inactivating ERN1/IRE1. Also involved in endoplasmic reticulum-associated degradation (ERAD) of misfolded proteins. Required for survival of B-cell progenitors and normal antibody production.</text>
</comment>
<feature type="signal peptide" evidence="6">
    <location>
        <begin position="1"/>
        <end position="23"/>
    </location>
</feature>
<accession>A0A0P5HZV1</accession>
<feature type="chain" id="PRO_5007422251" description="DnaJ homolog subfamily B member 9" evidence="6">
    <location>
        <begin position="24"/>
        <end position="198"/>
    </location>
</feature>
<dbReference type="CDD" id="cd06257">
    <property type="entry name" value="DnaJ"/>
    <property type="match status" value="1"/>
</dbReference>
<dbReference type="EMBL" id="GDIQ01054235">
    <property type="protein sequence ID" value="JAN40502.1"/>
    <property type="molecule type" value="Transcribed_RNA"/>
</dbReference>
<dbReference type="SMART" id="SM00271">
    <property type="entry name" value="DnaJ"/>
    <property type="match status" value="1"/>
</dbReference>
<gene>
    <name evidence="9" type="ORF">OUZ56_002939</name>
</gene>
<evidence type="ECO:0000256" key="1">
    <source>
        <dbReference type="ARBA" id="ARBA00023186"/>
    </source>
</evidence>
<feature type="domain" description="J" evidence="7">
    <location>
        <begin position="27"/>
        <end position="89"/>
    </location>
</feature>
<dbReference type="SUPFAM" id="SSF46565">
    <property type="entry name" value="Chaperone J-domain"/>
    <property type="match status" value="1"/>
</dbReference>
<reference evidence="9 10" key="2">
    <citation type="journal article" date="2023" name="Nucleic Acids Res.">
        <title>The hologenome of Daphnia magna reveals possible DNA methylation and microbiome-mediated evolution of the host genome.</title>
        <authorList>
            <person name="Chaturvedi A."/>
            <person name="Li X."/>
            <person name="Dhandapani V."/>
            <person name="Marshall H."/>
            <person name="Kissane S."/>
            <person name="Cuenca-Cambronero M."/>
            <person name="Asole G."/>
            <person name="Calvet F."/>
            <person name="Ruiz-Romero M."/>
            <person name="Marangio P."/>
            <person name="Guigo R."/>
            <person name="Rago D."/>
            <person name="Mirbahai L."/>
            <person name="Eastwood N."/>
            <person name="Colbourne J.K."/>
            <person name="Zhou J."/>
            <person name="Mallon E."/>
            <person name="Orsini L."/>
        </authorList>
    </citation>
    <scope>NUCLEOTIDE SEQUENCE [LARGE SCALE GENOMIC DNA]</scope>
    <source>
        <strain evidence="9">LRV0_1</strain>
    </source>
</reference>
<comment type="subunit">
    <text evidence="5">Interacts with HSPA5/BiP; interaction is direct. Interacts with ERN1/IRE1 (via the luminal region). Interacts with DERL1.</text>
</comment>
<evidence type="ECO:0000256" key="6">
    <source>
        <dbReference type="SAM" id="SignalP"/>
    </source>
</evidence>
<reference evidence="8" key="1">
    <citation type="submission" date="2015-10" db="EMBL/GenBank/DDBJ databases">
        <title>EvidentialGene: Evidence-directed Construction of Complete mRNA Transcriptomes without Genomes.</title>
        <authorList>
            <person name="Gilbert D.G."/>
        </authorList>
    </citation>
    <scope>NUCLEOTIDE SEQUENCE</scope>
</reference>
<dbReference type="AlphaFoldDB" id="A0A0P5HZV1"/>
<dbReference type="PANTHER" id="PTHR44360:SF1">
    <property type="entry name" value="DNAJ HOMOLOG SUBFAMILY B MEMBER 9"/>
    <property type="match status" value="1"/>
</dbReference>
<dbReference type="InterPro" id="IPR018253">
    <property type="entry name" value="DnaJ_domain_CS"/>
</dbReference>
<dbReference type="Gene3D" id="1.10.287.110">
    <property type="entry name" value="DnaJ domain"/>
    <property type="match status" value="1"/>
</dbReference>
<evidence type="ECO:0000313" key="10">
    <source>
        <dbReference type="Proteomes" id="UP001234178"/>
    </source>
</evidence>
<evidence type="ECO:0000259" key="7">
    <source>
        <dbReference type="PROSITE" id="PS50076"/>
    </source>
</evidence>
<evidence type="ECO:0000256" key="5">
    <source>
        <dbReference type="ARBA" id="ARBA00046365"/>
    </source>
</evidence>
<protein>
    <recommendedName>
        <fullName evidence="2">DnaJ homolog subfamily B member 9</fullName>
    </recommendedName>
    <alternativeName>
        <fullName evidence="3">Endoplasmic reticulum DNA J domain-containing protein 4</fullName>
    </alternativeName>
</protein>
<dbReference type="InterPro" id="IPR051948">
    <property type="entry name" value="Hsp70_co-chaperone_J-domain"/>
</dbReference>
<evidence type="ECO:0000256" key="4">
    <source>
        <dbReference type="ARBA" id="ARBA00045428"/>
    </source>
</evidence>
<keyword evidence="10" id="KW-1185">Reference proteome</keyword>
<dbReference type="OrthoDB" id="6342062at2759"/>
<evidence type="ECO:0000256" key="3">
    <source>
        <dbReference type="ARBA" id="ARBA00041533"/>
    </source>
</evidence>
<evidence type="ECO:0000256" key="2">
    <source>
        <dbReference type="ARBA" id="ARBA00040158"/>
    </source>
</evidence>
<dbReference type="Pfam" id="PF00226">
    <property type="entry name" value="DnaJ"/>
    <property type="match status" value="1"/>
</dbReference>
<dbReference type="PRINTS" id="PR00625">
    <property type="entry name" value="JDOMAIN"/>
</dbReference>
<evidence type="ECO:0000313" key="8">
    <source>
        <dbReference type="EMBL" id="JAN40502.1"/>
    </source>
</evidence>
<dbReference type="Proteomes" id="UP001234178">
    <property type="component" value="Unassembled WGS sequence"/>
</dbReference>
<dbReference type="PROSITE" id="PS50076">
    <property type="entry name" value="DNAJ_2"/>
    <property type="match status" value="1"/>
</dbReference>
<dbReference type="InterPro" id="IPR001623">
    <property type="entry name" value="DnaJ_domain"/>
</dbReference>
<dbReference type="GO" id="GO:0051087">
    <property type="term" value="F:protein-folding chaperone binding"/>
    <property type="evidence" value="ECO:0007669"/>
    <property type="project" value="TreeGrafter"/>
</dbReference>
<dbReference type="GO" id="GO:0051787">
    <property type="term" value="F:misfolded protein binding"/>
    <property type="evidence" value="ECO:0007669"/>
    <property type="project" value="TreeGrafter"/>
</dbReference>
<evidence type="ECO:0000313" key="9">
    <source>
        <dbReference type="EMBL" id="KAK4021005.1"/>
    </source>
</evidence>
<dbReference type="PROSITE" id="PS00636">
    <property type="entry name" value="DNAJ_1"/>
    <property type="match status" value="1"/>
</dbReference>
<dbReference type="GO" id="GO:0036503">
    <property type="term" value="P:ERAD pathway"/>
    <property type="evidence" value="ECO:0007669"/>
    <property type="project" value="TreeGrafter"/>
</dbReference>
<keyword evidence="6" id="KW-0732">Signal</keyword>
<organism evidence="8">
    <name type="scientific">Daphnia magna</name>
    <dbReference type="NCBI Taxonomy" id="35525"/>
    <lineage>
        <taxon>Eukaryota</taxon>
        <taxon>Metazoa</taxon>
        <taxon>Ecdysozoa</taxon>
        <taxon>Arthropoda</taxon>
        <taxon>Crustacea</taxon>
        <taxon>Branchiopoda</taxon>
        <taxon>Diplostraca</taxon>
        <taxon>Cladocera</taxon>
        <taxon>Anomopoda</taxon>
        <taxon>Daphniidae</taxon>
        <taxon>Daphnia</taxon>
    </lineage>
</organism>
<dbReference type="InterPro" id="IPR036869">
    <property type="entry name" value="J_dom_sf"/>
</dbReference>
<proteinExistence type="predicted"/>
<dbReference type="PANTHER" id="PTHR44360">
    <property type="entry name" value="DNAJ HOMOLOG SUBFAMILY B MEMBER 9"/>
    <property type="match status" value="1"/>
</dbReference>
<dbReference type="EMBL" id="JAOYFB010000036">
    <property type="protein sequence ID" value="KAK4021005.1"/>
    <property type="molecule type" value="Genomic_DNA"/>
</dbReference>
<name>A0A0P5HZV1_9CRUS</name>